<evidence type="ECO:0000256" key="2">
    <source>
        <dbReference type="SAM" id="MobiDB-lite"/>
    </source>
</evidence>
<dbReference type="GeneID" id="27907011"/>
<evidence type="ECO:0000259" key="4">
    <source>
        <dbReference type="Pfam" id="PF13087"/>
    </source>
</evidence>
<dbReference type="GO" id="GO:0031380">
    <property type="term" value="C:nuclear RNA-directed RNA polymerase complex"/>
    <property type="evidence" value="ECO:0007669"/>
    <property type="project" value="TreeGrafter"/>
</dbReference>
<feature type="region of interest" description="Disordered" evidence="2">
    <location>
        <begin position="1101"/>
        <end position="1165"/>
    </location>
</feature>
<dbReference type="InterPro" id="IPR045055">
    <property type="entry name" value="DNA2/NAM7-like"/>
</dbReference>
<feature type="compositionally biased region" description="Basic and acidic residues" evidence="2">
    <location>
        <begin position="1"/>
        <end position="21"/>
    </location>
</feature>
<dbReference type="eggNOG" id="KOG1807">
    <property type="taxonomic scope" value="Eukaryota"/>
</dbReference>
<dbReference type="OMA" id="EWIMVEA"/>
<name>N1QE29_SPHMS</name>
<dbReference type="STRING" id="692275.N1QE29"/>
<feature type="region of interest" description="Disordered" evidence="2">
    <location>
        <begin position="1"/>
        <end position="27"/>
    </location>
</feature>
<feature type="compositionally biased region" description="Polar residues" evidence="2">
    <location>
        <begin position="1024"/>
        <end position="1039"/>
    </location>
</feature>
<organism evidence="6 7">
    <name type="scientific">Sphaerulina musiva (strain SO2202)</name>
    <name type="common">Poplar stem canker fungus</name>
    <name type="synonym">Septoria musiva</name>
    <dbReference type="NCBI Taxonomy" id="692275"/>
    <lineage>
        <taxon>Eukaryota</taxon>
        <taxon>Fungi</taxon>
        <taxon>Dikarya</taxon>
        <taxon>Ascomycota</taxon>
        <taxon>Pezizomycotina</taxon>
        <taxon>Dothideomycetes</taxon>
        <taxon>Dothideomycetidae</taxon>
        <taxon>Mycosphaerellales</taxon>
        <taxon>Mycosphaerellaceae</taxon>
        <taxon>Sphaerulina</taxon>
    </lineage>
</organism>
<feature type="domain" description="ZNFX1" evidence="5">
    <location>
        <begin position="133"/>
        <end position="237"/>
    </location>
</feature>
<feature type="domain" description="DNA2/NAM7 helicase-like C-terminal" evidence="4">
    <location>
        <begin position="707"/>
        <end position="896"/>
    </location>
</feature>
<evidence type="ECO:0000313" key="6">
    <source>
        <dbReference type="EMBL" id="EMF10540.1"/>
    </source>
</evidence>
<evidence type="ECO:0000259" key="5">
    <source>
        <dbReference type="Pfam" id="PF25396"/>
    </source>
</evidence>
<keyword evidence="1" id="KW-0067">ATP-binding</keyword>
<dbReference type="InterPro" id="IPR027417">
    <property type="entry name" value="P-loop_NTPase"/>
</dbReference>
<feature type="compositionally biased region" description="Basic and acidic residues" evidence="2">
    <location>
        <begin position="1101"/>
        <end position="1117"/>
    </location>
</feature>
<evidence type="ECO:0000259" key="3">
    <source>
        <dbReference type="Pfam" id="PF13086"/>
    </source>
</evidence>
<dbReference type="PANTHER" id="PTHR10887:SF341">
    <property type="entry name" value="NFX1-TYPE ZINC FINGER-CONTAINING PROTEIN 1"/>
    <property type="match status" value="1"/>
</dbReference>
<dbReference type="AlphaFoldDB" id="N1QE29"/>
<dbReference type="SUPFAM" id="SSF52540">
    <property type="entry name" value="P-loop containing nucleoside triphosphate hydrolases"/>
    <property type="match status" value="1"/>
</dbReference>
<dbReference type="InterPro" id="IPR047187">
    <property type="entry name" value="SF1_C_Upf1"/>
</dbReference>
<dbReference type="Gene3D" id="3.40.50.300">
    <property type="entry name" value="P-loop containing nucleotide triphosphate hydrolases"/>
    <property type="match status" value="3"/>
</dbReference>
<dbReference type="GO" id="GO:0031048">
    <property type="term" value="P:regulatory ncRNA-mediated heterochromatin formation"/>
    <property type="evidence" value="ECO:0007669"/>
    <property type="project" value="TreeGrafter"/>
</dbReference>
<reference evidence="6 7" key="1">
    <citation type="journal article" date="2012" name="PLoS Pathog.">
        <title>Diverse lifestyles and strategies of plant pathogenesis encoded in the genomes of eighteen Dothideomycetes fungi.</title>
        <authorList>
            <person name="Ohm R.A."/>
            <person name="Feau N."/>
            <person name="Henrissat B."/>
            <person name="Schoch C.L."/>
            <person name="Horwitz B.A."/>
            <person name="Barry K.W."/>
            <person name="Condon B.J."/>
            <person name="Copeland A.C."/>
            <person name="Dhillon B."/>
            <person name="Glaser F."/>
            <person name="Hesse C.N."/>
            <person name="Kosti I."/>
            <person name="LaButti K."/>
            <person name="Lindquist E.A."/>
            <person name="Lucas S."/>
            <person name="Salamov A.A."/>
            <person name="Bradshaw R.E."/>
            <person name="Ciuffetti L."/>
            <person name="Hamelin R.C."/>
            <person name="Kema G.H.J."/>
            <person name="Lawrence C."/>
            <person name="Scott J.A."/>
            <person name="Spatafora J.W."/>
            <person name="Turgeon B.G."/>
            <person name="de Wit P.J.G.M."/>
            <person name="Zhong S."/>
            <person name="Goodwin S.B."/>
            <person name="Grigoriev I.V."/>
        </authorList>
    </citation>
    <scope>NUCLEOTIDE SEQUENCE [LARGE SCALE GENOMIC DNA]</scope>
    <source>
        <strain evidence="6 7">SO2202</strain>
    </source>
</reference>
<dbReference type="Pfam" id="PF13087">
    <property type="entry name" value="AAA_12"/>
    <property type="match status" value="1"/>
</dbReference>
<dbReference type="PANTHER" id="PTHR10887">
    <property type="entry name" value="DNA2/NAM7 HELICASE FAMILY"/>
    <property type="match status" value="1"/>
</dbReference>
<keyword evidence="6" id="KW-0378">Hydrolase</keyword>
<dbReference type="GO" id="GO:0016787">
    <property type="term" value="F:hydrolase activity"/>
    <property type="evidence" value="ECO:0007669"/>
    <property type="project" value="UniProtKB-KW"/>
</dbReference>
<dbReference type="EMBL" id="KB456267">
    <property type="protein sequence ID" value="EMF10540.1"/>
    <property type="molecule type" value="Genomic_DNA"/>
</dbReference>
<dbReference type="CDD" id="cd18808">
    <property type="entry name" value="SF1_C_Upf1"/>
    <property type="match status" value="1"/>
</dbReference>
<proteinExistence type="predicted"/>
<dbReference type="InterPro" id="IPR041677">
    <property type="entry name" value="DNA2/NAM7_AAA_11"/>
</dbReference>
<dbReference type="CDD" id="cd06008">
    <property type="entry name" value="NF-X1-zinc-finger"/>
    <property type="match status" value="1"/>
</dbReference>
<feature type="region of interest" description="Disordered" evidence="2">
    <location>
        <begin position="1013"/>
        <end position="1039"/>
    </location>
</feature>
<gene>
    <name evidence="6" type="ORF">SEPMUDRAFT_69750</name>
</gene>
<dbReference type="OrthoDB" id="409395at2759"/>
<evidence type="ECO:0000256" key="1">
    <source>
        <dbReference type="ARBA" id="ARBA00022806"/>
    </source>
</evidence>
<keyword evidence="1" id="KW-0347">Helicase</keyword>
<sequence>MNEDLQERFTRSKKPVRDDGGPRGSAQVMILPPKINAQVSEYYVEPVVTDGGWLAKPEVPTAEEVLDLYDDDISSPDVVELPTNRVKGAWESKEEYLSAQYLLNREDSVRGLREAVTNIRLDPDKTEDFFDGKFGIYEKVHICGITASPRGLAHRITFSTRRAGKVILWEQSKRLIAGSLVVLTPAKDKFQSTAIVATVAARPLEYLKLNPPEIDIFFARSEDFEVDPSIEWLMVEDKGGLYEANRHTLLALQRMMREPFPLSHHILDAKMAVGPPKYVRDRPVLDLSKVLHNTANQSFENVDVLNGWPLDAQSVLDESQLAALQHILTKELAIIQGPPGTGKTHVSVQAVRVMLDNWKQGDPPIIVACQTNHAIDQFLRHIAAFEPDFVRLGGRSKDRDIVKKRTLYQVRISTSENPPAGGLYGKARKVIRGLEKQVRLLLAPLLPTHKPLDHRLLEDFKLLTQAQADSLDAGAARWVQSKKSNPVEAQSPFMVWLGDKLIHVDPKQLNNEHGFDREEADLEQERLREEEAENAAQDDEEFEKLSGSYFDVADNFTCRKVPGVDHKVKELLQEQDMWKIPESSRGAVYRHLQSAVKQHILPALRDLAKKFDVEARKRRIGQFERDEPILKRQKIIGMTTTGLSKYRGLLAALQPRVVLIEEAAETLEAPVTVACMPSLEHLILVGDHKQLRPHTHVSAHENEPWFLNVSLFERMVNNKVEWSTLRKQRRMIPEIRRLLHPIYGNLIKDHPSVTDPECRPDVPGMGGVNSFWFTHSWTEGRDDLMSCHNEDEAKMIAGFVEYLSYNGVQPQDITILTFYNGQRKKLLQELRSRIVLRDCRFTVVTVDSYQGEENKVVILSLARSNDHGQMGFLSVENRVCVALSRAQCGFYIFGNALLLHKIESGKTWTTVMNIMAGKEVKEMDDMELVHRQRFNAFFTVRCKNHGNEVQIHHPDEWTLHGGCKQVCQAQLPCGHDCTLLCHPMDHEDVNCTKCRGRPVGSVDSKLTAAIQGAPATLSKPASRETCSSENSSWRSYASSAQEQHHQAIASYVPHSQRPGHAEDLVKISSSGSLFSIDADVDRLSLGPDSASTITPSYITQAEHRPMYRSDGGADRSDSPAGVPMGGGDGKRFKWAETYRPAGLQAPKEPKKDLSEEVNLIDFDDD</sequence>
<evidence type="ECO:0000313" key="7">
    <source>
        <dbReference type="Proteomes" id="UP000016931"/>
    </source>
</evidence>
<dbReference type="GO" id="GO:0004386">
    <property type="term" value="F:helicase activity"/>
    <property type="evidence" value="ECO:0007669"/>
    <property type="project" value="InterPro"/>
</dbReference>
<dbReference type="InterPro" id="IPR057373">
    <property type="entry name" value="ZNFX1"/>
</dbReference>
<dbReference type="Pfam" id="PF13086">
    <property type="entry name" value="AAA_11"/>
    <property type="match status" value="1"/>
</dbReference>
<accession>N1QE29</accession>
<keyword evidence="1" id="KW-0547">Nucleotide-binding</keyword>
<dbReference type="Proteomes" id="UP000016931">
    <property type="component" value="Unassembled WGS sequence"/>
</dbReference>
<protein>
    <submittedName>
        <fullName evidence="6">p-loop containing nucleoside triphosphate hydrolase protein</fullName>
    </submittedName>
</protein>
<dbReference type="InterPro" id="IPR041679">
    <property type="entry name" value="DNA2/NAM7-like_C"/>
</dbReference>
<dbReference type="Pfam" id="PF25396">
    <property type="entry name" value="ZNFX1"/>
    <property type="match status" value="1"/>
</dbReference>
<feature type="domain" description="DNA2/NAM7 helicase helicase" evidence="3">
    <location>
        <begin position="316"/>
        <end position="695"/>
    </location>
</feature>
<dbReference type="HOGENOM" id="CLU_001066_2_0_1"/>
<dbReference type="RefSeq" id="XP_016758661.1">
    <property type="nucleotide sequence ID" value="XM_016909874.1"/>
</dbReference>
<keyword evidence="7" id="KW-1185">Reference proteome</keyword>